<evidence type="ECO:0000313" key="1">
    <source>
        <dbReference type="EMBL" id="SMF64550.1"/>
    </source>
</evidence>
<accession>A0A1Y6CMI9</accession>
<keyword evidence="2" id="KW-1185">Reference proteome</keyword>
<name>A0A1Y6CMI9_9BACT</name>
<dbReference type="OrthoDB" id="3657989at2"/>
<dbReference type="InterPro" id="IPR023296">
    <property type="entry name" value="Glyco_hydro_beta-prop_sf"/>
</dbReference>
<sequence length="704" mass="77524">MTRILAFLTFMIVGRGYALSDKQFKYSTNGPVLEHTESYEYSYAPSFLYDPVDKKYKVWTCYAREGMEGDYVSYQEADTIETLYKNWEQNRKVVFRGSGIDNSHDREHTCDPNILEVDGKFYLYYGGLTNSNVQVYGGDYTQVGVAVSSDRGKSFKRVHNGQSILEVNTEKKAGSSENEDKYDGGYGLGQPAVIKHPEDGLYYMFYTLVDPPKESIIKVIRSSDPTFPRGNQELLRKYQGHEFGGVSIDAAIDPETKEILIIVNNTDGNLIYRLDNELNIIGLFNFEFPEKTPFGEGISALTDPKKNLILNHRTGHKAITFVGAEGDVASPYENIRHVAKGLYFHEFIVESESRDLPNVVIKNNRNDCPSSYQRVAWMDVVFGTEGYGFDHGKDSWAFCSLGTRSQPKTMLKHASNDCPSGYSRVAWLGSVKVGADGFDYFDGNQNWALCSKVEKKVPLTVLKHSTKDCPKGYNRVAWLGGVHAGADGFTFESGPQNWALCTLNEKFTAGCTNPAASNYNSLAQVDDKSCIVPGCTNSSATNYNPLATSDNGSCKFSAALIKHISRSCPSGYSEVASISNIHAGADGYGYAHGPQNWRICSRSISGRSAVLLKHSSKDCSDGYARVAWLGSIIANADGFSWSNGGQDWALCSLSYGGTALITLKHASNDCASGYHRNAWLGSIHAGADGYGYAHGPQDWAFCSK</sequence>
<proteinExistence type="predicted"/>
<organism evidence="1 2">
    <name type="scientific">Pseudobacteriovorax antillogorgiicola</name>
    <dbReference type="NCBI Taxonomy" id="1513793"/>
    <lineage>
        <taxon>Bacteria</taxon>
        <taxon>Pseudomonadati</taxon>
        <taxon>Bdellovibrionota</taxon>
        <taxon>Oligoflexia</taxon>
        <taxon>Oligoflexales</taxon>
        <taxon>Pseudobacteriovoracaceae</taxon>
        <taxon>Pseudobacteriovorax</taxon>
    </lineage>
</organism>
<gene>
    <name evidence="1" type="ORF">SAMN06296036_12253</name>
</gene>
<dbReference type="AlphaFoldDB" id="A0A1Y6CMI9"/>
<dbReference type="RefSeq" id="WP_132323383.1">
    <property type="nucleotide sequence ID" value="NZ_FWZT01000022.1"/>
</dbReference>
<reference evidence="2" key="1">
    <citation type="submission" date="2017-04" db="EMBL/GenBank/DDBJ databases">
        <authorList>
            <person name="Varghese N."/>
            <person name="Submissions S."/>
        </authorList>
    </citation>
    <scope>NUCLEOTIDE SEQUENCE [LARGE SCALE GENOMIC DNA]</scope>
    <source>
        <strain evidence="2">RKEM611</strain>
    </source>
</reference>
<dbReference type="Proteomes" id="UP000192907">
    <property type="component" value="Unassembled WGS sequence"/>
</dbReference>
<protein>
    <recommendedName>
        <fullName evidence="3">Glycosyl hydrolases family 43</fullName>
    </recommendedName>
</protein>
<dbReference type="Gene3D" id="2.115.10.20">
    <property type="entry name" value="Glycosyl hydrolase domain, family 43"/>
    <property type="match status" value="1"/>
</dbReference>
<evidence type="ECO:0000313" key="2">
    <source>
        <dbReference type="Proteomes" id="UP000192907"/>
    </source>
</evidence>
<evidence type="ECO:0008006" key="3">
    <source>
        <dbReference type="Google" id="ProtNLM"/>
    </source>
</evidence>
<dbReference type="EMBL" id="FWZT01000022">
    <property type="protein sequence ID" value="SMF64550.1"/>
    <property type="molecule type" value="Genomic_DNA"/>
</dbReference>
<dbReference type="SUPFAM" id="SSF75005">
    <property type="entry name" value="Arabinanase/levansucrase/invertase"/>
    <property type="match status" value="2"/>
</dbReference>
<dbReference type="STRING" id="1513793.SAMN06296036_12253"/>